<evidence type="ECO:0000313" key="1">
    <source>
        <dbReference type="EMBL" id="KAK3707160.1"/>
    </source>
</evidence>
<proteinExistence type="predicted"/>
<gene>
    <name evidence="1" type="ORF">LTR37_012329</name>
</gene>
<comment type="caution">
    <text evidence="1">The sequence shown here is derived from an EMBL/GenBank/DDBJ whole genome shotgun (WGS) entry which is preliminary data.</text>
</comment>
<dbReference type="Proteomes" id="UP001281147">
    <property type="component" value="Unassembled WGS sequence"/>
</dbReference>
<protein>
    <submittedName>
        <fullName evidence="1">Uncharacterized protein</fullName>
    </submittedName>
</protein>
<evidence type="ECO:0000313" key="2">
    <source>
        <dbReference type="Proteomes" id="UP001281147"/>
    </source>
</evidence>
<reference evidence="1" key="1">
    <citation type="submission" date="2023-07" db="EMBL/GenBank/DDBJ databases">
        <title>Black Yeasts Isolated from many extreme environments.</title>
        <authorList>
            <person name="Coleine C."/>
            <person name="Stajich J.E."/>
            <person name="Selbmann L."/>
        </authorList>
    </citation>
    <scope>NUCLEOTIDE SEQUENCE</scope>
    <source>
        <strain evidence="1">CCFEE 5714</strain>
    </source>
</reference>
<organism evidence="1 2">
    <name type="scientific">Vermiconidia calcicola</name>
    <dbReference type="NCBI Taxonomy" id="1690605"/>
    <lineage>
        <taxon>Eukaryota</taxon>
        <taxon>Fungi</taxon>
        <taxon>Dikarya</taxon>
        <taxon>Ascomycota</taxon>
        <taxon>Pezizomycotina</taxon>
        <taxon>Dothideomycetes</taxon>
        <taxon>Dothideomycetidae</taxon>
        <taxon>Mycosphaerellales</taxon>
        <taxon>Extremaceae</taxon>
        <taxon>Vermiconidia</taxon>
    </lineage>
</organism>
<dbReference type="EMBL" id="JAUTXU010000113">
    <property type="protein sequence ID" value="KAK3707160.1"/>
    <property type="molecule type" value="Genomic_DNA"/>
</dbReference>
<accession>A0ACC3N2J8</accession>
<sequence length="263" mass="28475">MTSKTLVLVTGGNQGLGYFAIQQLSTTDDYHILMGSRDFEKAEKAIQTLSDDKSIKANPANVKPIHIDTSSDESIQAAAKAVEDKYGRLDILMVNAGISHAPGTTREHYRQVFDTNVFGQAVTVEAFLPLLRKSTASGGKRIAFTSSDLGSLRWALESKGLYSGVNFPNYRSSKTAVNMVMVHYARLLEDEGFIVGASNPDLNLRHQSIMCQYLGSGYCATNLDAYGGAKDPREGAKVLIKAATDSKESVDGLVVDETGSQPW</sequence>
<keyword evidence="2" id="KW-1185">Reference proteome</keyword>
<name>A0ACC3N2J8_9PEZI</name>